<keyword evidence="1" id="KW-0472">Membrane</keyword>
<proteinExistence type="predicted"/>
<evidence type="ECO:0000256" key="1">
    <source>
        <dbReference type="SAM" id="Phobius"/>
    </source>
</evidence>
<keyword evidence="3" id="KW-1185">Reference proteome</keyword>
<keyword evidence="1" id="KW-0812">Transmembrane</keyword>
<protein>
    <submittedName>
        <fullName evidence="2">Uncharacterized protein</fullName>
    </submittedName>
</protein>
<dbReference type="GO" id="GO:0009507">
    <property type="term" value="C:chloroplast"/>
    <property type="evidence" value="ECO:0007669"/>
    <property type="project" value="TreeGrafter"/>
</dbReference>
<name>A0AAQ3JNS4_9LILI</name>
<feature type="transmembrane region" description="Helical" evidence="1">
    <location>
        <begin position="149"/>
        <end position="166"/>
    </location>
</feature>
<keyword evidence="1" id="KW-1133">Transmembrane helix</keyword>
<gene>
    <name evidence="2" type="ORF">Cni_G01795</name>
</gene>
<dbReference type="Proteomes" id="UP001327560">
    <property type="component" value="Chromosome 1"/>
</dbReference>
<dbReference type="EMBL" id="CP136890">
    <property type="protein sequence ID" value="WOK93102.1"/>
    <property type="molecule type" value="Genomic_DNA"/>
</dbReference>
<dbReference type="AlphaFoldDB" id="A0AAQ3JNS4"/>
<sequence>MSATQSISFSTRGIILTQPNIRTVGTLSSIYQIPYLRASLLHAPGSCKFRQHRLYKGLVYDAPKNGRYALMCAFGKNGDSMNENKELLNKDTDAFRRQLTVQDLLREYMKGRQLSRSGCGGGRNFFGGGSGGDLGEPKGDGFSGYFHELLQVIMATIGVIFLYILITSGEELTRLTRDYIKYLFGAKVSTRMIRTMEKWHRICRGITWKEIVQQDWLEEHNTALQNIER</sequence>
<accession>A0AAQ3JNS4</accession>
<evidence type="ECO:0000313" key="2">
    <source>
        <dbReference type="EMBL" id="WOK93102.1"/>
    </source>
</evidence>
<organism evidence="2 3">
    <name type="scientific">Canna indica</name>
    <name type="common">Indian-shot</name>
    <dbReference type="NCBI Taxonomy" id="4628"/>
    <lineage>
        <taxon>Eukaryota</taxon>
        <taxon>Viridiplantae</taxon>
        <taxon>Streptophyta</taxon>
        <taxon>Embryophyta</taxon>
        <taxon>Tracheophyta</taxon>
        <taxon>Spermatophyta</taxon>
        <taxon>Magnoliopsida</taxon>
        <taxon>Liliopsida</taxon>
        <taxon>Zingiberales</taxon>
        <taxon>Cannaceae</taxon>
        <taxon>Canna</taxon>
    </lineage>
</organism>
<reference evidence="2 3" key="1">
    <citation type="submission" date="2023-10" db="EMBL/GenBank/DDBJ databases">
        <title>Chromosome-scale genome assembly provides insights into flower coloration mechanisms of Canna indica.</title>
        <authorList>
            <person name="Li C."/>
        </authorList>
    </citation>
    <scope>NUCLEOTIDE SEQUENCE [LARGE SCALE GENOMIC DNA]</scope>
    <source>
        <tissue evidence="2">Flower</tissue>
    </source>
</reference>
<dbReference type="PANTHER" id="PTHR35483:SF1">
    <property type="entry name" value="GLYCINE-RICH PROTEIN-RELATED"/>
    <property type="match status" value="1"/>
</dbReference>
<dbReference type="PANTHER" id="PTHR35483">
    <property type="entry name" value="NUCLEUSENVELOPE PROTEIN"/>
    <property type="match status" value="1"/>
</dbReference>
<evidence type="ECO:0000313" key="3">
    <source>
        <dbReference type="Proteomes" id="UP001327560"/>
    </source>
</evidence>